<evidence type="ECO:0000313" key="5">
    <source>
        <dbReference type="Proteomes" id="UP000277577"/>
    </source>
</evidence>
<evidence type="ECO:0000313" key="2">
    <source>
        <dbReference type="EMBL" id="KTC80017.1"/>
    </source>
</evidence>
<evidence type="ECO:0000313" key="4">
    <source>
        <dbReference type="Proteomes" id="UP000054921"/>
    </source>
</evidence>
<name>A0A0W0SA87_9GAMM</name>
<dbReference type="Proteomes" id="UP000277577">
    <property type="component" value="Chromosome"/>
</dbReference>
<sequence>MSTVYFKPGLDLSFKSVVAVRAKLYQALMEDKSGKFGLDLSDVKHCDSAGLALLIEARKLCKKNNKVFEIIGIPAETQSLAEFCGVKGILEAV</sequence>
<dbReference type="RefSeq" id="WP_028380129.1">
    <property type="nucleotide sequence ID" value="NZ_CAAAIT010000001.1"/>
</dbReference>
<dbReference type="AlphaFoldDB" id="A0A0W0SA87"/>
<dbReference type="EMBL" id="LR134173">
    <property type="protein sequence ID" value="VEB38465.1"/>
    <property type="molecule type" value="Genomic_DNA"/>
</dbReference>
<reference evidence="3 5" key="2">
    <citation type="submission" date="2018-12" db="EMBL/GenBank/DDBJ databases">
        <authorList>
            <consortium name="Pathogen Informatics"/>
        </authorList>
    </citation>
    <scope>NUCLEOTIDE SEQUENCE [LARGE SCALE GENOMIC DNA]</scope>
    <source>
        <strain evidence="3 5">NCTC11976</strain>
    </source>
</reference>
<dbReference type="InterPro" id="IPR002645">
    <property type="entry name" value="STAS_dom"/>
</dbReference>
<dbReference type="Pfam" id="PF13466">
    <property type="entry name" value="STAS_2"/>
    <property type="match status" value="1"/>
</dbReference>
<accession>A0A0W0SA87</accession>
<dbReference type="InterPro" id="IPR036513">
    <property type="entry name" value="STAS_dom_sf"/>
</dbReference>
<evidence type="ECO:0000313" key="3">
    <source>
        <dbReference type="EMBL" id="VEB38465.1"/>
    </source>
</evidence>
<keyword evidence="5" id="KW-1185">Reference proteome</keyword>
<protein>
    <submittedName>
        <fullName evidence="2">Anti-anti-sigma factor</fullName>
    </submittedName>
</protein>
<organism evidence="2 4">
    <name type="scientific">Legionella cherrii</name>
    <dbReference type="NCBI Taxonomy" id="28084"/>
    <lineage>
        <taxon>Bacteria</taxon>
        <taxon>Pseudomonadati</taxon>
        <taxon>Pseudomonadota</taxon>
        <taxon>Gammaproteobacteria</taxon>
        <taxon>Legionellales</taxon>
        <taxon>Legionellaceae</taxon>
        <taxon>Legionella</taxon>
    </lineage>
</organism>
<proteinExistence type="predicted"/>
<dbReference type="EMBL" id="LNXW01000013">
    <property type="protein sequence ID" value="KTC80017.1"/>
    <property type="molecule type" value="Genomic_DNA"/>
</dbReference>
<reference evidence="2 4" key="1">
    <citation type="submission" date="2015-11" db="EMBL/GenBank/DDBJ databases">
        <title>Genomic analysis of 38 Legionella species identifies large and diverse effector repertoires.</title>
        <authorList>
            <person name="Burstein D."/>
            <person name="Amaro F."/>
            <person name="Zusman T."/>
            <person name="Lifshitz Z."/>
            <person name="Cohen O."/>
            <person name="Gilbert J.A."/>
            <person name="Pupko T."/>
            <person name="Shuman H.A."/>
            <person name="Segal G."/>
        </authorList>
    </citation>
    <scope>NUCLEOTIDE SEQUENCE [LARGE SCALE GENOMIC DNA]</scope>
    <source>
        <strain evidence="2 4">ORW</strain>
    </source>
</reference>
<dbReference type="PATRIC" id="fig|28084.5.peg.2210"/>
<evidence type="ECO:0000259" key="1">
    <source>
        <dbReference type="PROSITE" id="PS50801"/>
    </source>
</evidence>
<gene>
    <name evidence="2" type="ORF">Lche_2037</name>
    <name evidence="3" type="ORF">NCTC11976_02747</name>
</gene>
<dbReference type="CDD" id="cd07043">
    <property type="entry name" value="STAS_anti-anti-sigma_factors"/>
    <property type="match status" value="1"/>
</dbReference>
<dbReference type="Gene3D" id="3.30.750.24">
    <property type="entry name" value="STAS domain"/>
    <property type="match status" value="1"/>
</dbReference>
<dbReference type="PROSITE" id="PS50801">
    <property type="entry name" value="STAS"/>
    <property type="match status" value="1"/>
</dbReference>
<dbReference type="SUPFAM" id="SSF52091">
    <property type="entry name" value="SpoIIaa-like"/>
    <property type="match status" value="1"/>
</dbReference>
<dbReference type="OrthoDB" id="5297990at2"/>
<dbReference type="InterPro" id="IPR058548">
    <property type="entry name" value="MlaB-like_STAS"/>
</dbReference>
<dbReference type="Proteomes" id="UP000054921">
    <property type="component" value="Unassembled WGS sequence"/>
</dbReference>
<dbReference type="STRING" id="28084.Lche_2037"/>
<feature type="domain" description="STAS" evidence="1">
    <location>
        <begin position="1"/>
        <end position="93"/>
    </location>
</feature>